<evidence type="ECO:0000313" key="12">
    <source>
        <dbReference type="Proteomes" id="UP000670475"/>
    </source>
</evidence>
<dbReference type="Gene3D" id="3.40.50.720">
    <property type="entry name" value="NAD(P)-binding Rossmann-like Domain"/>
    <property type="match status" value="1"/>
</dbReference>
<feature type="binding site" evidence="9">
    <location>
        <position position="297"/>
    </location>
    <ligand>
        <name>D-dopa</name>
        <dbReference type="ChEBI" id="CHEBI:149689"/>
    </ligand>
</feature>
<dbReference type="AlphaFoldDB" id="A0A940ME61"/>
<dbReference type="EC" id="1.4.3.3" evidence="6"/>
<dbReference type="PANTHER" id="PTHR11530:SF11">
    <property type="entry name" value="D-ASPARTATE OXIDASE"/>
    <property type="match status" value="1"/>
</dbReference>
<feature type="binding site" evidence="9">
    <location>
        <begin position="296"/>
        <end position="301"/>
    </location>
    <ligand>
        <name>FAD</name>
        <dbReference type="ChEBI" id="CHEBI:57692"/>
    </ligand>
</feature>
<gene>
    <name evidence="11" type="ORF">JFN87_19150</name>
</gene>
<evidence type="ECO:0000256" key="5">
    <source>
        <dbReference type="ARBA" id="ARBA00023002"/>
    </source>
</evidence>
<dbReference type="GO" id="GO:0003884">
    <property type="term" value="F:D-amino-acid oxidase activity"/>
    <property type="evidence" value="ECO:0007669"/>
    <property type="project" value="UniProtKB-EC"/>
</dbReference>
<dbReference type="GO" id="GO:0005737">
    <property type="term" value="C:cytoplasm"/>
    <property type="evidence" value="ECO:0007669"/>
    <property type="project" value="TreeGrafter"/>
</dbReference>
<feature type="binding site" evidence="9">
    <location>
        <position position="270"/>
    </location>
    <ligand>
        <name>D-dopa</name>
        <dbReference type="ChEBI" id="CHEBI:149689"/>
    </ligand>
</feature>
<dbReference type="GO" id="GO:0019478">
    <property type="term" value="P:D-amino acid catabolic process"/>
    <property type="evidence" value="ECO:0007669"/>
    <property type="project" value="TreeGrafter"/>
</dbReference>
<comment type="catalytic activity">
    <reaction evidence="8">
        <text>a D-alpha-amino acid + O2 + H2O = a 2-oxocarboxylate + H2O2 + NH4(+)</text>
        <dbReference type="Rhea" id="RHEA:21816"/>
        <dbReference type="ChEBI" id="CHEBI:15377"/>
        <dbReference type="ChEBI" id="CHEBI:15379"/>
        <dbReference type="ChEBI" id="CHEBI:16240"/>
        <dbReference type="ChEBI" id="CHEBI:28938"/>
        <dbReference type="ChEBI" id="CHEBI:35179"/>
        <dbReference type="ChEBI" id="CHEBI:59871"/>
        <dbReference type="EC" id="1.4.3.3"/>
    </reaction>
    <physiologicalReaction direction="left-to-right" evidence="8">
        <dbReference type="Rhea" id="RHEA:21817"/>
    </physiologicalReaction>
</comment>
<dbReference type="Pfam" id="PF01266">
    <property type="entry name" value="DAO"/>
    <property type="match status" value="1"/>
</dbReference>
<evidence type="ECO:0000256" key="9">
    <source>
        <dbReference type="PIRSR" id="PIRSR000189-1"/>
    </source>
</evidence>
<evidence type="ECO:0000256" key="2">
    <source>
        <dbReference type="ARBA" id="ARBA00006730"/>
    </source>
</evidence>
<comment type="similarity">
    <text evidence="2">Belongs to the DAMOX/DASOX family.</text>
</comment>
<keyword evidence="12" id="KW-1185">Reference proteome</keyword>
<evidence type="ECO:0000256" key="3">
    <source>
        <dbReference type="ARBA" id="ARBA00022630"/>
    </source>
</evidence>
<dbReference type="InterPro" id="IPR006076">
    <property type="entry name" value="FAD-dep_OxRdtase"/>
</dbReference>
<evidence type="ECO:0000256" key="8">
    <source>
        <dbReference type="ARBA" id="ARBA00049547"/>
    </source>
</evidence>
<accession>A0A940ME61</accession>
<dbReference type="PANTHER" id="PTHR11530">
    <property type="entry name" value="D-AMINO ACID OXIDASE"/>
    <property type="match status" value="1"/>
</dbReference>
<name>A0A940ME61_9ACTN</name>
<dbReference type="Proteomes" id="UP000670475">
    <property type="component" value="Unassembled WGS sequence"/>
</dbReference>
<dbReference type="PIRSF" id="PIRSF000189">
    <property type="entry name" value="D-aa_oxidase"/>
    <property type="match status" value="1"/>
</dbReference>
<keyword evidence="3" id="KW-0285">Flavoprotein</keyword>
<keyword evidence="4 9" id="KW-0274">FAD</keyword>
<dbReference type="InterPro" id="IPR006181">
    <property type="entry name" value="D-amino_acid_oxidase_CS"/>
</dbReference>
<protein>
    <recommendedName>
        <fullName evidence="7">D-amino-acid oxidase</fullName>
        <ecNumber evidence="6">1.4.3.3</ecNumber>
    </recommendedName>
</protein>
<evidence type="ECO:0000256" key="1">
    <source>
        <dbReference type="ARBA" id="ARBA00001974"/>
    </source>
</evidence>
<dbReference type="PROSITE" id="PS00677">
    <property type="entry name" value="DAO"/>
    <property type="match status" value="1"/>
</dbReference>
<sequence>MTTGESVVVVGAGAAGLTTAVVLAEAGASVQVIAEQVPGVTSLAAGAMWGPYLVEPKDKVDRWGQRSLEIFQELANDPTTGVRLTSGIEASRTAEAPPDWATTLPGFRPCEPVELPTGFTAGYRFTVPLIDMPVYLDYLLRRLRGAGGTVEQRRLASLSDAGPASLMVNCSGLGSRGLVPDPGLRPIRGQHVVVTNPGLTEFFSEDTGSSPDLLCIYPHGDTVVLGGTAIDGEGSLGPDDKAATEILARCAAIEPSLARARVLEHRIGARPTRSVIRVEAEQRGDDSVIVHNYGHGGAGVTLSWGCAEETRTLLSSQAA</sequence>
<dbReference type="Gene3D" id="3.30.9.10">
    <property type="entry name" value="D-Amino Acid Oxidase, subunit A, domain 2"/>
    <property type="match status" value="1"/>
</dbReference>
<dbReference type="GO" id="GO:0071949">
    <property type="term" value="F:FAD binding"/>
    <property type="evidence" value="ECO:0007669"/>
    <property type="project" value="InterPro"/>
</dbReference>
<feature type="domain" description="FAD dependent oxidoreductase" evidence="10">
    <location>
        <begin position="7"/>
        <end position="310"/>
    </location>
</feature>
<proteinExistence type="inferred from homology"/>
<dbReference type="SUPFAM" id="SSF51971">
    <property type="entry name" value="Nucleotide-binding domain"/>
    <property type="match status" value="1"/>
</dbReference>
<keyword evidence="5" id="KW-0560">Oxidoreductase</keyword>
<evidence type="ECO:0000313" key="11">
    <source>
        <dbReference type="EMBL" id="MBP0459604.1"/>
    </source>
</evidence>
<comment type="caution">
    <text evidence="11">The sequence shown here is derived from an EMBL/GenBank/DDBJ whole genome shotgun (WGS) entry which is preliminary data.</text>
</comment>
<evidence type="ECO:0000256" key="6">
    <source>
        <dbReference type="ARBA" id="ARBA00039101"/>
    </source>
</evidence>
<evidence type="ECO:0000256" key="4">
    <source>
        <dbReference type="ARBA" id="ARBA00022827"/>
    </source>
</evidence>
<evidence type="ECO:0000259" key="10">
    <source>
        <dbReference type="Pfam" id="PF01266"/>
    </source>
</evidence>
<organism evidence="11 12">
    <name type="scientific">Streptomyces montanisoli</name>
    <dbReference type="NCBI Taxonomy" id="2798581"/>
    <lineage>
        <taxon>Bacteria</taxon>
        <taxon>Bacillati</taxon>
        <taxon>Actinomycetota</taxon>
        <taxon>Actinomycetes</taxon>
        <taxon>Kitasatosporales</taxon>
        <taxon>Streptomycetaceae</taxon>
        <taxon>Streptomyces</taxon>
    </lineage>
</organism>
<dbReference type="SUPFAM" id="SSF54373">
    <property type="entry name" value="FAD-linked reductases, C-terminal domain"/>
    <property type="match status" value="1"/>
</dbReference>
<reference evidence="11" key="1">
    <citation type="submission" date="2021-03" db="EMBL/GenBank/DDBJ databases">
        <title>Whole genome sequence of Streptomyces bomunensis MMS17-BM035.</title>
        <authorList>
            <person name="Lee J.H."/>
        </authorList>
    </citation>
    <scope>NUCLEOTIDE SEQUENCE</scope>
    <source>
        <strain evidence="11">MMS17-BM035</strain>
    </source>
</reference>
<evidence type="ECO:0000256" key="7">
    <source>
        <dbReference type="ARBA" id="ARBA00039751"/>
    </source>
</evidence>
<feature type="binding site" evidence="9">
    <location>
        <begin position="41"/>
        <end position="42"/>
    </location>
    <ligand>
        <name>FAD</name>
        <dbReference type="ChEBI" id="CHEBI:57692"/>
    </ligand>
</feature>
<comment type="cofactor">
    <cofactor evidence="1 9">
        <name>FAD</name>
        <dbReference type="ChEBI" id="CHEBI:57692"/>
    </cofactor>
</comment>
<dbReference type="InterPro" id="IPR023209">
    <property type="entry name" value="DAO"/>
</dbReference>
<dbReference type="RefSeq" id="WP_209341602.1">
    <property type="nucleotide sequence ID" value="NZ_JAGIQL010000078.1"/>
</dbReference>
<dbReference type="EMBL" id="JAGIQL010000078">
    <property type="protein sequence ID" value="MBP0459604.1"/>
    <property type="molecule type" value="Genomic_DNA"/>
</dbReference>